<comment type="caution">
    <text evidence="8">The sequence shown here is derived from an EMBL/GenBank/DDBJ whole genome shotgun (WGS) entry which is preliminary data.</text>
</comment>
<keyword evidence="2" id="KW-0805">Transcription regulation</keyword>
<dbReference type="Gene3D" id="3.40.50.300">
    <property type="entry name" value="P-loop containing nucleotide triphosphate hydrolases"/>
    <property type="match status" value="1"/>
</dbReference>
<organism evidence="8 9">
    <name type="scientific">Actinocorallia herbida</name>
    <dbReference type="NCBI Taxonomy" id="58109"/>
    <lineage>
        <taxon>Bacteria</taxon>
        <taxon>Bacillati</taxon>
        <taxon>Actinomycetota</taxon>
        <taxon>Actinomycetes</taxon>
        <taxon>Streptosporangiales</taxon>
        <taxon>Thermomonosporaceae</taxon>
        <taxon>Actinocorallia</taxon>
    </lineage>
</organism>
<dbReference type="PANTHER" id="PTHR35807">
    <property type="entry name" value="TRANSCRIPTIONAL REGULATOR REDD-RELATED"/>
    <property type="match status" value="1"/>
</dbReference>
<dbReference type="RefSeq" id="WP_123665571.1">
    <property type="nucleotide sequence ID" value="NZ_RJKE01000001.1"/>
</dbReference>
<keyword evidence="4" id="KW-0804">Transcription</keyword>
<dbReference type="Gene3D" id="1.10.10.10">
    <property type="entry name" value="Winged helix-like DNA-binding domain superfamily/Winged helix DNA-binding domain"/>
    <property type="match status" value="1"/>
</dbReference>
<dbReference type="Gene3D" id="1.25.40.10">
    <property type="entry name" value="Tetratricopeptide repeat domain"/>
    <property type="match status" value="1"/>
</dbReference>
<feature type="compositionally biased region" description="Basic and acidic residues" evidence="6">
    <location>
        <begin position="627"/>
        <end position="648"/>
    </location>
</feature>
<dbReference type="EMBL" id="RJKE01000001">
    <property type="protein sequence ID" value="ROO86142.1"/>
    <property type="molecule type" value="Genomic_DNA"/>
</dbReference>
<feature type="compositionally biased region" description="Low complexity" evidence="6">
    <location>
        <begin position="361"/>
        <end position="371"/>
    </location>
</feature>
<feature type="DNA-binding region" description="OmpR/PhoB-type" evidence="5">
    <location>
        <begin position="1"/>
        <end position="97"/>
    </location>
</feature>
<evidence type="ECO:0000256" key="4">
    <source>
        <dbReference type="ARBA" id="ARBA00023163"/>
    </source>
</evidence>
<comment type="similarity">
    <text evidence="1">Belongs to the AfsR/DnrI/RedD regulatory family.</text>
</comment>
<evidence type="ECO:0000256" key="6">
    <source>
        <dbReference type="SAM" id="MobiDB-lite"/>
    </source>
</evidence>
<dbReference type="SMART" id="SM01043">
    <property type="entry name" value="BTAD"/>
    <property type="match status" value="1"/>
</dbReference>
<dbReference type="InterPro" id="IPR027417">
    <property type="entry name" value="P-loop_NTPase"/>
</dbReference>
<dbReference type="InterPro" id="IPR005158">
    <property type="entry name" value="BTAD"/>
</dbReference>
<evidence type="ECO:0000313" key="8">
    <source>
        <dbReference type="EMBL" id="ROO86142.1"/>
    </source>
</evidence>
<dbReference type="InterPro" id="IPR041664">
    <property type="entry name" value="AAA_16"/>
</dbReference>
<dbReference type="SMART" id="SM00862">
    <property type="entry name" value="Trans_reg_C"/>
    <property type="match status" value="1"/>
</dbReference>
<dbReference type="GO" id="GO:0000160">
    <property type="term" value="P:phosphorelay signal transduction system"/>
    <property type="evidence" value="ECO:0007669"/>
    <property type="project" value="InterPro"/>
</dbReference>
<dbReference type="PANTHER" id="PTHR35807:SF1">
    <property type="entry name" value="TRANSCRIPTIONAL REGULATOR REDD"/>
    <property type="match status" value="1"/>
</dbReference>
<dbReference type="GO" id="GO:0006355">
    <property type="term" value="P:regulation of DNA-templated transcription"/>
    <property type="evidence" value="ECO:0007669"/>
    <property type="project" value="InterPro"/>
</dbReference>
<dbReference type="PROSITE" id="PS51755">
    <property type="entry name" value="OMPR_PHOB"/>
    <property type="match status" value="1"/>
</dbReference>
<protein>
    <submittedName>
        <fullName evidence="8">DNA-binding SARP family transcriptional activator</fullName>
    </submittedName>
</protein>
<feature type="region of interest" description="Disordered" evidence="6">
    <location>
        <begin position="248"/>
        <end position="307"/>
    </location>
</feature>
<gene>
    <name evidence="8" type="ORF">EDD29_3705</name>
</gene>
<evidence type="ECO:0000256" key="5">
    <source>
        <dbReference type="PROSITE-ProRule" id="PRU01091"/>
    </source>
</evidence>
<feature type="domain" description="OmpR/PhoB-type" evidence="7">
    <location>
        <begin position="1"/>
        <end position="97"/>
    </location>
</feature>
<dbReference type="GO" id="GO:0003677">
    <property type="term" value="F:DNA binding"/>
    <property type="evidence" value="ECO:0007669"/>
    <property type="project" value="UniProtKB-UniRule"/>
</dbReference>
<dbReference type="InterPro" id="IPR011990">
    <property type="entry name" value="TPR-like_helical_dom_sf"/>
</dbReference>
<dbReference type="SUPFAM" id="SSF46894">
    <property type="entry name" value="C-terminal effector domain of the bipartite response regulators"/>
    <property type="match status" value="1"/>
</dbReference>
<evidence type="ECO:0000256" key="3">
    <source>
        <dbReference type="ARBA" id="ARBA00023125"/>
    </source>
</evidence>
<dbReference type="InterPro" id="IPR051677">
    <property type="entry name" value="AfsR-DnrI-RedD_regulator"/>
</dbReference>
<accession>A0A3N1CXX7</accession>
<sequence>MDMRVLGPVEVWRDGAAIDVGSPKQRTVLALLAAVAPRPVSVDRLIEEIWEGSPPPRPLGSLQVYVSNLRRALEPARRPGAPATVLVTAPPGYALRVDERLDRVRFERAAALGHDLLAAGDNTGARGALAEALDLWRGEPYADVPVAALGPETERLLKLRMLAAEDLWAAEVALGRHRAAVPALRRLAVEHPLRERVWELLVVALYRSGHQAEALSALREVRLRLADDLGIDPGPALRALETDVLRQAPHLDPPPVTPPPRLPTAGGPPGAGSSGFVSVDGSADAGPSRYSTAEGSPVAGRSWPTSQQAAEPAEVLVGRADPLAALVTAGRTALAGRGGIVVVSGEPGIGKSRLLREFTRPAPSGAARPRPITVAGDPEGTPPWHGWHTVLAGLGAALPDTSGTDPDVARWNVVQTVRTALAAAPEPVALVFDDLQWLDSPSLQVLAALADTLPDLPCCLLAATRDTPPADGPLAAALAALTRAGATRLTLHRFTLTETHHYVRAVTALPLPADQLAALHTRTEGNPLFLREMTRLLAETARPGATPAPTGPAWTTILAAARTRRPSDLESPRPAHPEPNDRPSDPTLEAREPDGTSDGREPGDLGERQESDGARDGRMPGAIGKGRASDASRERREADSAREGREPGDPGGGRASDALRDDRVSGAGSGGVGVGVEVSGGGRGLVVPGDLRGVLAGVPEGIRDVVRVRVAALPEEVRGVLQAAAVLGQRVDVELLGRVCGLDPEKALDLVDVAVIHRVLEEDAEAIGQVRFGHALVRDAILADLRPGRRAALHLKAADALAEDGGPAAALAAHLDGAAARMPRLAGRAVRAAEDAAAEASARNAPIEAARWRERALRLAETDRELDHARRHALLVALAAARRDASDVAGAREAMLAAVGIAEELRDEKGVAEALVAYGAATAPVWPGPFPDPVVLHRMEASAQGLDALDDGLGGLLLACLAAETAKTGDVPGTRAVSARAVARARAAGDVGLLARILGAHLVTTWAADTVETRIEQARELAALPAGPAAEALGRWFAGVSLLEAGRRRESRAEVERSGRLAERLGLPALLAQQGWFAAMESFVRGDLAAAEAATDRAAALHRSTGMWGADESVASQLFALRDEQDRLPELVPALTAVADAGMPGMIEGAALGLLRAGDLRGARDALDRAFADPPLPAWGLVHSWAVRAEVCAAVGSPAQVAEAERVLAPHAARIALAGTGVLCRGSVVRLLGLLAERRGDLPAAEAALRSAVALEDDTGLTLWAAHSRVALARVLRLSGTPSDAEPSTLLDQAATTRGLRRLTRTITTARSPDPTSWW</sequence>
<evidence type="ECO:0000256" key="1">
    <source>
        <dbReference type="ARBA" id="ARBA00005820"/>
    </source>
</evidence>
<evidence type="ECO:0000259" key="7">
    <source>
        <dbReference type="PROSITE" id="PS51755"/>
    </source>
</evidence>
<dbReference type="Pfam" id="PF00486">
    <property type="entry name" value="Trans_reg_C"/>
    <property type="match status" value="1"/>
</dbReference>
<dbReference type="Pfam" id="PF03704">
    <property type="entry name" value="BTAD"/>
    <property type="match status" value="1"/>
</dbReference>
<proteinExistence type="inferred from homology"/>
<dbReference type="InterPro" id="IPR001867">
    <property type="entry name" value="OmpR/PhoB-type_DNA-bd"/>
</dbReference>
<keyword evidence="9" id="KW-1185">Reference proteome</keyword>
<dbReference type="Pfam" id="PF13191">
    <property type="entry name" value="AAA_16"/>
    <property type="match status" value="1"/>
</dbReference>
<dbReference type="OrthoDB" id="134712at2"/>
<name>A0A3N1CXX7_9ACTN</name>
<evidence type="ECO:0000256" key="2">
    <source>
        <dbReference type="ARBA" id="ARBA00023015"/>
    </source>
</evidence>
<feature type="compositionally biased region" description="Pro residues" evidence="6">
    <location>
        <begin position="251"/>
        <end position="262"/>
    </location>
</feature>
<feature type="region of interest" description="Disordered" evidence="6">
    <location>
        <begin position="562"/>
        <end position="679"/>
    </location>
</feature>
<keyword evidence="3 5" id="KW-0238">DNA-binding</keyword>
<dbReference type="InterPro" id="IPR036388">
    <property type="entry name" value="WH-like_DNA-bd_sf"/>
</dbReference>
<dbReference type="CDD" id="cd15831">
    <property type="entry name" value="BTAD"/>
    <property type="match status" value="1"/>
</dbReference>
<dbReference type="Proteomes" id="UP000272400">
    <property type="component" value="Unassembled WGS sequence"/>
</dbReference>
<dbReference type="SUPFAM" id="SSF48452">
    <property type="entry name" value="TPR-like"/>
    <property type="match status" value="1"/>
</dbReference>
<feature type="compositionally biased region" description="Gly residues" evidence="6">
    <location>
        <begin position="667"/>
        <end position="679"/>
    </location>
</feature>
<dbReference type="InterPro" id="IPR016032">
    <property type="entry name" value="Sig_transdc_resp-reg_C-effctor"/>
</dbReference>
<dbReference type="SUPFAM" id="SSF52540">
    <property type="entry name" value="P-loop containing nucleoside triphosphate hydrolases"/>
    <property type="match status" value="1"/>
</dbReference>
<feature type="compositionally biased region" description="Basic and acidic residues" evidence="6">
    <location>
        <begin position="565"/>
        <end position="618"/>
    </location>
</feature>
<reference evidence="8 9" key="1">
    <citation type="submission" date="2018-11" db="EMBL/GenBank/DDBJ databases">
        <title>Sequencing the genomes of 1000 actinobacteria strains.</title>
        <authorList>
            <person name="Klenk H.-P."/>
        </authorList>
    </citation>
    <scope>NUCLEOTIDE SEQUENCE [LARGE SCALE GENOMIC DNA]</scope>
    <source>
        <strain evidence="8 9">DSM 44254</strain>
    </source>
</reference>
<feature type="region of interest" description="Disordered" evidence="6">
    <location>
        <begin position="361"/>
        <end position="381"/>
    </location>
</feature>
<evidence type="ECO:0000313" key="9">
    <source>
        <dbReference type="Proteomes" id="UP000272400"/>
    </source>
</evidence>